<evidence type="ECO:0008006" key="3">
    <source>
        <dbReference type="Google" id="ProtNLM"/>
    </source>
</evidence>
<proteinExistence type="predicted"/>
<dbReference type="AlphaFoldDB" id="A0A095Y7G0"/>
<accession>A0A095Y7G0</accession>
<name>A0A095Y7G0_9CORY</name>
<organism evidence="1 2">
    <name type="scientific">Corynebacterium freneyi DNF00450</name>
    <dbReference type="NCBI Taxonomy" id="1287475"/>
    <lineage>
        <taxon>Bacteria</taxon>
        <taxon>Bacillati</taxon>
        <taxon>Actinomycetota</taxon>
        <taxon>Actinomycetes</taxon>
        <taxon>Mycobacteriales</taxon>
        <taxon>Corynebacteriaceae</taxon>
        <taxon>Corynebacterium</taxon>
    </lineage>
</organism>
<sequence length="139" mass="14785">MAQANRDRRRPSLDARVTVRFGEAELADVKRRASAAGIAPSALVRAVVLDFIGGGDGAAMSAAIAPAIDSGPAGRSAELAELRTEVNRVGVNLNQVVREFNAGRLSGRDFHEHEDLMVALGEVASVMRDVREHLGGRSR</sequence>
<dbReference type="eggNOG" id="ENOG5031MAW">
    <property type="taxonomic scope" value="Bacteria"/>
</dbReference>
<comment type="caution">
    <text evidence="1">The sequence shown here is derived from an EMBL/GenBank/DDBJ whole genome shotgun (WGS) entry which is preliminary data.</text>
</comment>
<evidence type="ECO:0000313" key="1">
    <source>
        <dbReference type="EMBL" id="KGF18016.1"/>
    </source>
</evidence>
<gene>
    <name evidence="1" type="ORF">HMPREF1650_02915</name>
</gene>
<dbReference type="RefSeq" id="WP_035120627.1">
    <property type="nucleotide sequence ID" value="NZ_JRNE01000030.1"/>
</dbReference>
<dbReference type="Proteomes" id="UP000029548">
    <property type="component" value="Unassembled WGS sequence"/>
</dbReference>
<evidence type="ECO:0000313" key="2">
    <source>
        <dbReference type="Proteomes" id="UP000029548"/>
    </source>
</evidence>
<dbReference type="EMBL" id="JRNE01000030">
    <property type="protein sequence ID" value="KGF18016.1"/>
    <property type="molecule type" value="Genomic_DNA"/>
</dbReference>
<protein>
    <recommendedName>
        <fullName evidence="3">Bacterial mobilisation domain-containing protein</fullName>
    </recommendedName>
</protein>
<reference evidence="1 2" key="1">
    <citation type="submission" date="2014-07" db="EMBL/GenBank/DDBJ databases">
        <authorList>
            <person name="McCorrison J."/>
            <person name="Sanka R."/>
            <person name="Torralba M."/>
            <person name="Gillis M."/>
            <person name="Haft D.H."/>
            <person name="Methe B."/>
            <person name="Sutton G."/>
            <person name="Nelson K.E."/>
        </authorList>
    </citation>
    <scope>NUCLEOTIDE SEQUENCE [LARGE SCALE GENOMIC DNA]</scope>
    <source>
        <strain evidence="1 2">DNF00450</strain>
    </source>
</reference>